<dbReference type="AlphaFoldDB" id="A0A9D4D4F8"/>
<keyword evidence="1" id="KW-0472">Membrane</keyword>
<evidence type="ECO:0000256" key="1">
    <source>
        <dbReference type="SAM" id="Phobius"/>
    </source>
</evidence>
<reference evidence="2" key="2">
    <citation type="submission" date="2020-11" db="EMBL/GenBank/DDBJ databases">
        <authorList>
            <person name="McCartney M.A."/>
            <person name="Auch B."/>
            <person name="Kono T."/>
            <person name="Mallez S."/>
            <person name="Becker A."/>
            <person name="Gohl D.M."/>
            <person name="Silverstein K.A.T."/>
            <person name="Koren S."/>
            <person name="Bechman K.B."/>
            <person name="Herman A."/>
            <person name="Abrahante J.E."/>
            <person name="Garbe J."/>
        </authorList>
    </citation>
    <scope>NUCLEOTIDE SEQUENCE</scope>
    <source>
        <strain evidence="2">Duluth1</strain>
        <tissue evidence="2">Whole animal</tissue>
    </source>
</reference>
<comment type="caution">
    <text evidence="2">The sequence shown here is derived from an EMBL/GenBank/DDBJ whole genome shotgun (WGS) entry which is preliminary data.</text>
</comment>
<evidence type="ECO:0000313" key="3">
    <source>
        <dbReference type="Proteomes" id="UP000828390"/>
    </source>
</evidence>
<keyword evidence="3" id="KW-1185">Reference proteome</keyword>
<reference evidence="2" key="1">
    <citation type="journal article" date="2019" name="bioRxiv">
        <title>The Genome of the Zebra Mussel, Dreissena polymorpha: A Resource for Invasive Species Research.</title>
        <authorList>
            <person name="McCartney M.A."/>
            <person name="Auch B."/>
            <person name="Kono T."/>
            <person name="Mallez S."/>
            <person name="Zhang Y."/>
            <person name="Obille A."/>
            <person name="Becker A."/>
            <person name="Abrahante J.E."/>
            <person name="Garbe J."/>
            <person name="Badalamenti J.P."/>
            <person name="Herman A."/>
            <person name="Mangelson H."/>
            <person name="Liachko I."/>
            <person name="Sullivan S."/>
            <person name="Sone E.D."/>
            <person name="Koren S."/>
            <person name="Silverstein K.A.T."/>
            <person name="Beckman K.B."/>
            <person name="Gohl D.M."/>
        </authorList>
    </citation>
    <scope>NUCLEOTIDE SEQUENCE</scope>
    <source>
        <strain evidence="2">Duluth1</strain>
        <tissue evidence="2">Whole animal</tissue>
    </source>
</reference>
<keyword evidence="1" id="KW-1133">Transmembrane helix</keyword>
<accession>A0A9D4D4F8</accession>
<name>A0A9D4D4F8_DREPO</name>
<keyword evidence="1" id="KW-0812">Transmembrane</keyword>
<organism evidence="2 3">
    <name type="scientific">Dreissena polymorpha</name>
    <name type="common">Zebra mussel</name>
    <name type="synonym">Mytilus polymorpha</name>
    <dbReference type="NCBI Taxonomy" id="45954"/>
    <lineage>
        <taxon>Eukaryota</taxon>
        <taxon>Metazoa</taxon>
        <taxon>Spiralia</taxon>
        <taxon>Lophotrochozoa</taxon>
        <taxon>Mollusca</taxon>
        <taxon>Bivalvia</taxon>
        <taxon>Autobranchia</taxon>
        <taxon>Heteroconchia</taxon>
        <taxon>Euheterodonta</taxon>
        <taxon>Imparidentia</taxon>
        <taxon>Neoheterodontei</taxon>
        <taxon>Myida</taxon>
        <taxon>Dreissenoidea</taxon>
        <taxon>Dreissenidae</taxon>
        <taxon>Dreissena</taxon>
    </lineage>
</organism>
<protein>
    <submittedName>
        <fullName evidence="2">Uncharacterized protein</fullName>
    </submittedName>
</protein>
<feature type="transmembrane region" description="Helical" evidence="1">
    <location>
        <begin position="52"/>
        <end position="71"/>
    </location>
</feature>
<gene>
    <name evidence="2" type="ORF">DPMN_044404</name>
</gene>
<evidence type="ECO:0000313" key="2">
    <source>
        <dbReference type="EMBL" id="KAH3737809.1"/>
    </source>
</evidence>
<proteinExistence type="predicted"/>
<dbReference type="EMBL" id="JAIWYP010000011">
    <property type="protein sequence ID" value="KAH3737809.1"/>
    <property type="molecule type" value="Genomic_DNA"/>
</dbReference>
<dbReference type="Proteomes" id="UP000828390">
    <property type="component" value="Unassembled WGS sequence"/>
</dbReference>
<sequence>MSVKLLDNNPNIADLSDQFRQTKLGEQFCDLYDNEWTDALDALQSRFEERHAISILLDIVMVYVYLTFLSFNL</sequence>